<dbReference type="AlphaFoldDB" id="A0A2G2XEY5"/>
<name>A0A2G2XEY5_CAPBA</name>
<dbReference type="EMBL" id="MLFT02000002">
    <property type="protein sequence ID" value="PHT56044.1"/>
    <property type="molecule type" value="Genomic_DNA"/>
</dbReference>
<comment type="caution">
    <text evidence="2">The sequence shown here is derived from an EMBL/GenBank/DDBJ whole genome shotgun (WGS) entry which is preliminary data.</text>
</comment>
<accession>A0A2G2XEY5</accession>
<feature type="region of interest" description="Disordered" evidence="1">
    <location>
        <begin position="84"/>
        <end position="105"/>
    </location>
</feature>
<evidence type="ECO:0000313" key="3">
    <source>
        <dbReference type="Proteomes" id="UP000224567"/>
    </source>
</evidence>
<protein>
    <recommendedName>
        <fullName evidence="4">Ubiquitin-like protease family profile domain-containing protein</fullName>
    </recommendedName>
</protein>
<keyword evidence="3" id="KW-1185">Reference proteome</keyword>
<evidence type="ECO:0000256" key="1">
    <source>
        <dbReference type="SAM" id="MobiDB-lite"/>
    </source>
</evidence>
<reference evidence="2 3" key="1">
    <citation type="journal article" date="2017" name="Genome Biol.">
        <title>New reference genome sequences of hot pepper reveal the massive evolution of plant disease-resistance genes by retroduplication.</title>
        <authorList>
            <person name="Kim S."/>
            <person name="Park J."/>
            <person name="Yeom S.I."/>
            <person name="Kim Y.M."/>
            <person name="Seo E."/>
            <person name="Kim K.T."/>
            <person name="Kim M.S."/>
            <person name="Lee J.M."/>
            <person name="Cheong K."/>
            <person name="Shin H.S."/>
            <person name="Kim S.B."/>
            <person name="Han K."/>
            <person name="Lee J."/>
            <person name="Park M."/>
            <person name="Lee H.A."/>
            <person name="Lee H.Y."/>
            <person name="Lee Y."/>
            <person name="Oh S."/>
            <person name="Lee J.H."/>
            <person name="Choi E."/>
            <person name="Choi E."/>
            <person name="Lee S.E."/>
            <person name="Jeon J."/>
            <person name="Kim H."/>
            <person name="Choi G."/>
            <person name="Song H."/>
            <person name="Lee J."/>
            <person name="Lee S.C."/>
            <person name="Kwon J.K."/>
            <person name="Lee H.Y."/>
            <person name="Koo N."/>
            <person name="Hong Y."/>
            <person name="Kim R.W."/>
            <person name="Kang W.H."/>
            <person name="Huh J.H."/>
            <person name="Kang B.C."/>
            <person name="Yang T.J."/>
            <person name="Lee Y.H."/>
            <person name="Bennetzen J.L."/>
            <person name="Choi D."/>
        </authorList>
    </citation>
    <scope>NUCLEOTIDE SEQUENCE [LARGE SCALE GENOMIC DNA]</scope>
    <source>
        <strain evidence="3">cv. PBC81</strain>
    </source>
</reference>
<reference evidence="3" key="2">
    <citation type="journal article" date="2017" name="J. Anim. Genet.">
        <title>Multiple reference genome sequences of hot pepper reveal the massive evolution of plant disease resistance genes by retroduplication.</title>
        <authorList>
            <person name="Kim S."/>
            <person name="Park J."/>
            <person name="Yeom S.-I."/>
            <person name="Kim Y.-M."/>
            <person name="Seo E."/>
            <person name="Kim K.-T."/>
            <person name="Kim M.-S."/>
            <person name="Lee J.M."/>
            <person name="Cheong K."/>
            <person name="Shin H.-S."/>
            <person name="Kim S.-B."/>
            <person name="Han K."/>
            <person name="Lee J."/>
            <person name="Park M."/>
            <person name="Lee H.-A."/>
            <person name="Lee H.-Y."/>
            <person name="Lee Y."/>
            <person name="Oh S."/>
            <person name="Lee J.H."/>
            <person name="Choi E."/>
            <person name="Choi E."/>
            <person name="Lee S.E."/>
            <person name="Jeon J."/>
            <person name="Kim H."/>
            <person name="Choi G."/>
            <person name="Song H."/>
            <person name="Lee J."/>
            <person name="Lee S.-C."/>
            <person name="Kwon J.-K."/>
            <person name="Lee H.-Y."/>
            <person name="Koo N."/>
            <person name="Hong Y."/>
            <person name="Kim R.W."/>
            <person name="Kang W.-H."/>
            <person name="Huh J.H."/>
            <person name="Kang B.-C."/>
            <person name="Yang T.-J."/>
            <person name="Lee Y.-H."/>
            <person name="Bennetzen J.L."/>
            <person name="Choi D."/>
        </authorList>
    </citation>
    <scope>NUCLEOTIDE SEQUENCE [LARGE SCALE GENOMIC DNA]</scope>
    <source>
        <strain evidence="3">cv. PBC81</strain>
    </source>
</reference>
<organism evidence="2 3">
    <name type="scientific">Capsicum baccatum</name>
    <name type="common">Peruvian pepper</name>
    <dbReference type="NCBI Taxonomy" id="33114"/>
    <lineage>
        <taxon>Eukaryota</taxon>
        <taxon>Viridiplantae</taxon>
        <taxon>Streptophyta</taxon>
        <taxon>Embryophyta</taxon>
        <taxon>Tracheophyta</taxon>
        <taxon>Spermatophyta</taxon>
        <taxon>Magnoliopsida</taxon>
        <taxon>eudicotyledons</taxon>
        <taxon>Gunneridae</taxon>
        <taxon>Pentapetalae</taxon>
        <taxon>asterids</taxon>
        <taxon>lamiids</taxon>
        <taxon>Solanales</taxon>
        <taxon>Solanaceae</taxon>
        <taxon>Solanoideae</taxon>
        <taxon>Capsiceae</taxon>
        <taxon>Capsicum</taxon>
    </lineage>
</organism>
<proteinExistence type="predicted"/>
<dbReference type="Gene3D" id="3.40.395.10">
    <property type="entry name" value="Adenoviral Proteinase, Chain A"/>
    <property type="match status" value="1"/>
</dbReference>
<sequence>MFREQTSRTDWANVEAYRDKMSQRTQFLNQHPFDVEDCGVYVIGYADYLSEGMNASSDGFDAIYHHMRYASLLQKYGMQKTKRGYVSENDHPPRPRTRTIPIPDESGIVCIE</sequence>
<dbReference type="PANTHER" id="PTHR33022:SF13">
    <property type="entry name" value="UBIQUITIN-LIKE PROTEASE FAMILY PROFILE DOMAIN-CONTAINING PROTEIN"/>
    <property type="match status" value="1"/>
</dbReference>
<dbReference type="OrthoDB" id="1323103at2759"/>
<dbReference type="PANTHER" id="PTHR33022">
    <property type="entry name" value="DUF1985 DOMAIN-CONTAINING PROTEIN"/>
    <property type="match status" value="1"/>
</dbReference>
<evidence type="ECO:0000313" key="2">
    <source>
        <dbReference type="EMBL" id="PHT56044.1"/>
    </source>
</evidence>
<dbReference type="Proteomes" id="UP000224567">
    <property type="component" value="Unassembled WGS sequence"/>
</dbReference>
<evidence type="ECO:0008006" key="4">
    <source>
        <dbReference type="Google" id="ProtNLM"/>
    </source>
</evidence>
<gene>
    <name evidence="2" type="ORF">CQW23_04530</name>
</gene>